<protein>
    <submittedName>
        <fullName evidence="1">Uncharacterized protein</fullName>
    </submittedName>
</protein>
<sequence>VNLLQANPSKYQIIAIDPKLFIKELEDYVDFNIPRITKTHSGEHSLLFFEPLLR</sequence>
<accession>A0AAU9XH40</accession>
<keyword evidence="2" id="KW-1185">Reference proteome</keyword>
<gene>
    <name evidence="1" type="ORF">PMEA_00023790</name>
</gene>
<dbReference type="AlphaFoldDB" id="A0AAU9XH40"/>
<dbReference type="Proteomes" id="UP001159428">
    <property type="component" value="Unassembled WGS sequence"/>
</dbReference>
<feature type="non-terminal residue" evidence="1">
    <location>
        <position position="1"/>
    </location>
</feature>
<organism evidence="1 2">
    <name type="scientific">Pocillopora meandrina</name>
    <dbReference type="NCBI Taxonomy" id="46732"/>
    <lineage>
        <taxon>Eukaryota</taxon>
        <taxon>Metazoa</taxon>
        <taxon>Cnidaria</taxon>
        <taxon>Anthozoa</taxon>
        <taxon>Hexacorallia</taxon>
        <taxon>Scleractinia</taxon>
        <taxon>Astrocoeniina</taxon>
        <taxon>Pocilloporidae</taxon>
        <taxon>Pocillopora</taxon>
    </lineage>
</organism>
<evidence type="ECO:0000313" key="2">
    <source>
        <dbReference type="Proteomes" id="UP001159428"/>
    </source>
</evidence>
<comment type="caution">
    <text evidence="1">The sequence shown here is derived from an EMBL/GenBank/DDBJ whole genome shotgun (WGS) entry which is preliminary data.</text>
</comment>
<proteinExistence type="predicted"/>
<dbReference type="EMBL" id="CALNXJ010000044">
    <property type="protein sequence ID" value="CAH3148252.1"/>
    <property type="molecule type" value="Genomic_DNA"/>
</dbReference>
<name>A0AAU9XH40_9CNID</name>
<reference evidence="1 2" key="1">
    <citation type="submission" date="2022-05" db="EMBL/GenBank/DDBJ databases">
        <authorList>
            <consortium name="Genoscope - CEA"/>
            <person name="William W."/>
        </authorList>
    </citation>
    <scope>NUCLEOTIDE SEQUENCE [LARGE SCALE GENOMIC DNA]</scope>
</reference>
<evidence type="ECO:0000313" key="1">
    <source>
        <dbReference type="EMBL" id="CAH3148252.1"/>
    </source>
</evidence>